<dbReference type="PROSITE" id="PS01180">
    <property type="entry name" value="CUB"/>
    <property type="match status" value="4"/>
</dbReference>
<evidence type="ECO:0000313" key="6">
    <source>
        <dbReference type="EMBL" id="KAK1345588.1"/>
    </source>
</evidence>
<reference evidence="6" key="1">
    <citation type="submission" date="2023-06" db="EMBL/GenBank/DDBJ databases">
        <title>Reference genome for the Northern bat (Eptesicus nilssonii), a most northern bat species.</title>
        <authorList>
            <person name="Laine V.N."/>
            <person name="Pulliainen A.T."/>
            <person name="Lilley T.M."/>
        </authorList>
    </citation>
    <scope>NUCLEOTIDE SEQUENCE</scope>
    <source>
        <strain evidence="6">BLF_Eptnil</strain>
        <tissue evidence="6">Kidney</tissue>
    </source>
</reference>
<evidence type="ECO:0000256" key="4">
    <source>
        <dbReference type="SAM" id="MobiDB-lite"/>
    </source>
</evidence>
<dbReference type="InterPro" id="IPR000859">
    <property type="entry name" value="CUB_dom"/>
</dbReference>
<dbReference type="AlphaFoldDB" id="A0AA40I9N5"/>
<sequence>MPWSHPALTPAAGTSPAHTHCQRQPHLHPQPALEPQLSPAAHAGPDHSAHQTFQLEDSQDCSRDFVEIREENATGHLLGRYCGNTLPLNYSSIVAQSLWIRFVSDGSGSGTGFQATFAKSWPQNYGNSADCVWLIQAPDSTVELNILSLDIESHGTCNYDKLVIRDGDNNMAQQLAVLCGREIPGPIRSTGEYMWLRFTSDFSVTRAGFNASFHKRNLLGRYCGSILPDSVDTSSNVALVRFVTDDSLTASGFRIRFESSLEACGGDLQGPTGTFTSPNYPNPNPHGRICEWRITVQEGKQVTLIVNNLRLEAHPSCNSERVTVFNGIRSNSPVLEKLCSSVNISDEIKSSGNTMKVIYFTDGSRPYGGFSASYTSSEDADNGTIRSPHWPQNFPENSRCSWTVITHESNHLEISFDNNFLIPSGDGQCHYSFVKVWAGTEETDKALLATSCGNVAPGAIITPRNAFTAVFQSQEAPAPGFSASFVSRK</sequence>
<dbReference type="EMBL" id="JAULJE010000002">
    <property type="protein sequence ID" value="KAK1345588.1"/>
    <property type="molecule type" value="Genomic_DNA"/>
</dbReference>
<evidence type="ECO:0000256" key="3">
    <source>
        <dbReference type="PROSITE-ProRule" id="PRU00059"/>
    </source>
</evidence>
<evidence type="ECO:0000259" key="5">
    <source>
        <dbReference type="PROSITE" id="PS01180"/>
    </source>
</evidence>
<feature type="domain" description="CUB" evidence="5">
    <location>
        <begin position="82"/>
        <end position="216"/>
    </location>
</feature>
<feature type="domain" description="CUB" evidence="5">
    <location>
        <begin position="264"/>
        <end position="377"/>
    </location>
</feature>
<dbReference type="Gene3D" id="2.60.120.290">
    <property type="entry name" value="Spermadhesin, CUB domain"/>
    <property type="match status" value="5"/>
</dbReference>
<evidence type="ECO:0000256" key="1">
    <source>
        <dbReference type="ARBA" id="ARBA00022737"/>
    </source>
</evidence>
<dbReference type="SUPFAM" id="SSF49854">
    <property type="entry name" value="Spermadhesin, CUB domain"/>
    <property type="match status" value="5"/>
</dbReference>
<feature type="domain" description="CUB" evidence="5">
    <location>
        <begin position="381"/>
        <end position="488"/>
    </location>
</feature>
<keyword evidence="2" id="KW-1015">Disulfide bond</keyword>
<dbReference type="InterPro" id="IPR035914">
    <property type="entry name" value="Sperma_CUB_dom_sf"/>
</dbReference>
<evidence type="ECO:0000313" key="7">
    <source>
        <dbReference type="Proteomes" id="UP001177744"/>
    </source>
</evidence>
<dbReference type="PANTHER" id="PTHR24251:SF52">
    <property type="entry name" value="CUB DOMAIN-CONTAINING PROTEIN"/>
    <property type="match status" value="1"/>
</dbReference>
<dbReference type="SMART" id="SM00042">
    <property type="entry name" value="CUB"/>
    <property type="match status" value="3"/>
</dbReference>
<dbReference type="CDD" id="cd00041">
    <property type="entry name" value="CUB"/>
    <property type="match status" value="4"/>
</dbReference>
<dbReference type="Proteomes" id="UP001177744">
    <property type="component" value="Unassembled WGS sequence"/>
</dbReference>
<evidence type="ECO:0000256" key="2">
    <source>
        <dbReference type="ARBA" id="ARBA00023157"/>
    </source>
</evidence>
<accession>A0AA40I9N5</accession>
<dbReference type="FunFam" id="2.60.120.290:FF:000013">
    <property type="entry name" value="Membrane frizzled-related protein"/>
    <property type="match status" value="2"/>
</dbReference>
<feature type="domain" description="CUB" evidence="5">
    <location>
        <begin position="218"/>
        <end position="260"/>
    </location>
</feature>
<dbReference type="PANTHER" id="PTHR24251">
    <property type="entry name" value="OVOCHYMASE-RELATED"/>
    <property type="match status" value="1"/>
</dbReference>
<dbReference type="Pfam" id="PF00431">
    <property type="entry name" value="CUB"/>
    <property type="match status" value="5"/>
</dbReference>
<feature type="region of interest" description="Disordered" evidence="4">
    <location>
        <begin position="1"/>
        <end position="54"/>
    </location>
</feature>
<proteinExistence type="predicted"/>
<protein>
    <recommendedName>
        <fullName evidence="5">CUB domain-containing protein</fullName>
    </recommendedName>
</protein>
<gene>
    <name evidence="6" type="ORF">QTO34_008050</name>
</gene>
<organism evidence="6 7">
    <name type="scientific">Cnephaeus nilssonii</name>
    <name type="common">Northern bat</name>
    <name type="synonym">Eptesicus nilssonii</name>
    <dbReference type="NCBI Taxonomy" id="3371016"/>
    <lineage>
        <taxon>Eukaryota</taxon>
        <taxon>Metazoa</taxon>
        <taxon>Chordata</taxon>
        <taxon>Craniata</taxon>
        <taxon>Vertebrata</taxon>
        <taxon>Euteleostomi</taxon>
        <taxon>Mammalia</taxon>
        <taxon>Eutheria</taxon>
        <taxon>Laurasiatheria</taxon>
        <taxon>Chiroptera</taxon>
        <taxon>Yangochiroptera</taxon>
        <taxon>Vespertilionidae</taxon>
        <taxon>Cnephaeus</taxon>
    </lineage>
</organism>
<comment type="caution">
    <text evidence="6">The sequence shown here is derived from an EMBL/GenBank/DDBJ whole genome shotgun (WGS) entry which is preliminary data.</text>
</comment>
<keyword evidence="7" id="KW-1185">Reference proteome</keyword>
<comment type="caution">
    <text evidence="3">Lacks conserved residue(s) required for the propagation of feature annotation.</text>
</comment>
<name>A0AA40I9N5_CNENI</name>
<keyword evidence="1" id="KW-0677">Repeat</keyword>
<dbReference type="FunFam" id="2.60.120.290:FF:000047">
    <property type="entry name" value="Cubilin"/>
    <property type="match status" value="1"/>
</dbReference>